<dbReference type="RefSeq" id="WP_101711280.1">
    <property type="nucleotide sequence ID" value="NZ_PJRQ01000003.1"/>
</dbReference>
<proteinExistence type="predicted"/>
<organism evidence="3 4">
    <name type="scientific">Caulobacter flavus</name>
    <dbReference type="NCBI Taxonomy" id="1679497"/>
    <lineage>
        <taxon>Bacteria</taxon>
        <taxon>Pseudomonadati</taxon>
        <taxon>Pseudomonadota</taxon>
        <taxon>Alphaproteobacteria</taxon>
        <taxon>Caulobacterales</taxon>
        <taxon>Caulobacteraceae</taxon>
        <taxon>Caulobacter</taxon>
    </lineage>
</organism>
<dbReference type="Pfam" id="PF06835">
    <property type="entry name" value="LptC"/>
    <property type="match status" value="1"/>
</dbReference>
<dbReference type="OrthoDB" id="7202252at2"/>
<keyword evidence="5" id="KW-1185">Reference proteome</keyword>
<evidence type="ECO:0000313" key="4">
    <source>
        <dbReference type="Proteomes" id="UP000234483"/>
    </source>
</evidence>
<reference evidence="2 5" key="2">
    <citation type="submission" date="2018-01" db="EMBL/GenBank/DDBJ databases">
        <title>Complete genome sequence of Caulobacter flavus RHGG3.</title>
        <authorList>
            <person name="Yang E."/>
        </authorList>
    </citation>
    <scope>NUCLEOTIDE SEQUENCE [LARGE SCALE GENOMIC DNA]</scope>
    <source>
        <strain evidence="2 5">RHGG3</strain>
    </source>
</reference>
<dbReference type="EMBL" id="CP026100">
    <property type="protein sequence ID" value="AYV49576.1"/>
    <property type="molecule type" value="Genomic_DNA"/>
</dbReference>
<dbReference type="Proteomes" id="UP000234483">
    <property type="component" value="Unassembled WGS sequence"/>
</dbReference>
<dbReference type="AlphaFoldDB" id="A0A2N5D567"/>
<feature type="compositionally biased region" description="Basic residues" evidence="1">
    <location>
        <begin position="12"/>
        <end position="22"/>
    </location>
</feature>
<gene>
    <name evidence="2" type="ORF">C1707_13310</name>
    <name evidence="3" type="ORF">CFHF_01400</name>
</gene>
<evidence type="ECO:0000313" key="3">
    <source>
        <dbReference type="EMBL" id="PLR21171.1"/>
    </source>
</evidence>
<accession>A0A2N5D567</accession>
<evidence type="ECO:0000256" key="1">
    <source>
        <dbReference type="SAM" id="MobiDB-lite"/>
    </source>
</evidence>
<dbReference type="Proteomes" id="UP000281192">
    <property type="component" value="Chromosome"/>
</dbReference>
<evidence type="ECO:0008006" key="6">
    <source>
        <dbReference type="Google" id="ProtNLM"/>
    </source>
</evidence>
<protein>
    <recommendedName>
        <fullName evidence="6">LPS export ABC transporter periplasmic protein LptC</fullName>
    </recommendedName>
</protein>
<dbReference type="KEGG" id="cfh:C1707_13310"/>
<dbReference type="InterPro" id="IPR010664">
    <property type="entry name" value="LipoPS_assembly_LptC-rel"/>
</dbReference>
<dbReference type="EMBL" id="PJRQ01000003">
    <property type="protein sequence ID" value="PLR21171.1"/>
    <property type="molecule type" value="Genomic_DNA"/>
</dbReference>
<name>A0A2N5D567_9CAUL</name>
<feature type="region of interest" description="Disordered" evidence="1">
    <location>
        <begin position="1"/>
        <end position="22"/>
    </location>
</feature>
<reference evidence="3 4" key="1">
    <citation type="submission" date="2017-12" db="EMBL/GenBank/DDBJ databases">
        <title>The genome sequence of Caulobacter flavus CGMCC1 15093.</title>
        <authorList>
            <person name="Gao J."/>
            <person name="Mao X."/>
            <person name="Sun J."/>
        </authorList>
    </citation>
    <scope>NUCLEOTIDE SEQUENCE [LARGE SCALE GENOMIC DNA]</scope>
    <source>
        <strain evidence="3 4">CGMCC1 15093</strain>
    </source>
</reference>
<sequence>MTTAALSAAPAKKPRRNRRRRSARWARAGLLVLAAGVSLTVIGQTTFRMLDARNAARAQTAAPLAMDNPRFTGAMRDGRAFLITARRAERDAADPNKVKLVEPTLVRGYGAPDASKVTSKDGIYQEAQNLLVLTQDVKIDNGQGYQFASQEARIDTKTGEVVGGAPVAGAGPRGNVSADSYSVSDKGDRVVFKGRVRTRVQPTN</sequence>
<dbReference type="Gene3D" id="2.60.450.10">
    <property type="entry name" value="Lipopolysaccharide (LPS) transport protein A like domain"/>
    <property type="match status" value="1"/>
</dbReference>
<evidence type="ECO:0000313" key="5">
    <source>
        <dbReference type="Proteomes" id="UP000281192"/>
    </source>
</evidence>
<evidence type="ECO:0000313" key="2">
    <source>
        <dbReference type="EMBL" id="AYV49576.1"/>
    </source>
</evidence>